<dbReference type="Pfam" id="PF12911">
    <property type="entry name" value="OppC_N"/>
    <property type="match status" value="1"/>
</dbReference>
<dbReference type="SUPFAM" id="SSF161098">
    <property type="entry name" value="MetI-like"/>
    <property type="match status" value="1"/>
</dbReference>
<evidence type="ECO:0000256" key="2">
    <source>
        <dbReference type="ARBA" id="ARBA00022448"/>
    </source>
</evidence>
<feature type="transmembrane region" description="Helical" evidence="7">
    <location>
        <begin position="264"/>
        <end position="286"/>
    </location>
</feature>
<accession>A0A498CVD3</accession>
<proteinExistence type="inferred from homology"/>
<evidence type="ECO:0000256" key="3">
    <source>
        <dbReference type="ARBA" id="ARBA00022475"/>
    </source>
</evidence>
<keyword evidence="6 7" id="KW-0472">Membrane</keyword>
<evidence type="ECO:0000259" key="8">
    <source>
        <dbReference type="PROSITE" id="PS50928"/>
    </source>
</evidence>
<keyword evidence="2 7" id="KW-0813">Transport</keyword>
<gene>
    <name evidence="9" type="ORF">D4A47_06655</name>
</gene>
<evidence type="ECO:0000256" key="5">
    <source>
        <dbReference type="ARBA" id="ARBA00022989"/>
    </source>
</evidence>
<protein>
    <submittedName>
        <fullName evidence="9">ABC transporter permease</fullName>
    </submittedName>
</protein>
<dbReference type="Proteomes" id="UP000276301">
    <property type="component" value="Unassembled WGS sequence"/>
</dbReference>
<evidence type="ECO:0000256" key="4">
    <source>
        <dbReference type="ARBA" id="ARBA00022692"/>
    </source>
</evidence>
<evidence type="ECO:0000313" key="10">
    <source>
        <dbReference type="Proteomes" id="UP000276301"/>
    </source>
</evidence>
<reference evidence="9 10" key="1">
    <citation type="submission" date="2018-10" db="EMBL/GenBank/DDBJ databases">
        <title>Anaerotruncus faecis sp. nov., isolated from human feces.</title>
        <authorList>
            <person name="Wang Y.-J."/>
        </authorList>
    </citation>
    <scope>NUCLEOTIDE SEQUENCE [LARGE SCALE GENOMIC DNA]</scope>
    <source>
        <strain evidence="9 10">22A2-44</strain>
    </source>
</reference>
<evidence type="ECO:0000313" key="9">
    <source>
        <dbReference type="EMBL" id="RLL11577.1"/>
    </source>
</evidence>
<comment type="caution">
    <text evidence="9">The sequence shown here is derived from an EMBL/GenBank/DDBJ whole genome shotgun (WGS) entry which is preliminary data.</text>
</comment>
<dbReference type="PROSITE" id="PS50928">
    <property type="entry name" value="ABC_TM1"/>
    <property type="match status" value="1"/>
</dbReference>
<dbReference type="AlphaFoldDB" id="A0A498CVD3"/>
<dbReference type="InterPro" id="IPR050366">
    <property type="entry name" value="BP-dependent_transpt_permease"/>
</dbReference>
<keyword evidence="10" id="KW-1185">Reference proteome</keyword>
<evidence type="ECO:0000256" key="1">
    <source>
        <dbReference type="ARBA" id="ARBA00004651"/>
    </source>
</evidence>
<feature type="transmembrane region" description="Helical" evidence="7">
    <location>
        <begin position="147"/>
        <end position="173"/>
    </location>
</feature>
<comment type="similarity">
    <text evidence="7">Belongs to the binding-protein-dependent transport system permease family.</text>
</comment>
<dbReference type="PANTHER" id="PTHR43386:SF1">
    <property type="entry name" value="D,D-DIPEPTIDE TRANSPORT SYSTEM PERMEASE PROTEIN DDPC-RELATED"/>
    <property type="match status" value="1"/>
</dbReference>
<comment type="subcellular location">
    <subcellularLocation>
        <location evidence="1 7">Cell membrane</location>
        <topology evidence="1 7">Multi-pass membrane protein</topology>
    </subcellularLocation>
</comment>
<feature type="transmembrane region" description="Helical" evidence="7">
    <location>
        <begin position="219"/>
        <end position="244"/>
    </location>
</feature>
<evidence type="ECO:0000256" key="6">
    <source>
        <dbReference type="ARBA" id="ARBA00023136"/>
    </source>
</evidence>
<dbReference type="GO" id="GO:0005886">
    <property type="term" value="C:plasma membrane"/>
    <property type="evidence" value="ECO:0007669"/>
    <property type="project" value="UniProtKB-SubCell"/>
</dbReference>
<dbReference type="GO" id="GO:0055085">
    <property type="term" value="P:transmembrane transport"/>
    <property type="evidence" value="ECO:0007669"/>
    <property type="project" value="InterPro"/>
</dbReference>
<evidence type="ECO:0000256" key="7">
    <source>
        <dbReference type="RuleBase" id="RU363032"/>
    </source>
</evidence>
<dbReference type="RefSeq" id="WP_101552957.1">
    <property type="nucleotide sequence ID" value="NZ_DBFBJK010000303.1"/>
</dbReference>
<dbReference type="CDD" id="cd06261">
    <property type="entry name" value="TM_PBP2"/>
    <property type="match status" value="1"/>
</dbReference>
<keyword evidence="4 7" id="KW-0812">Transmembrane</keyword>
<name>A0A498CVD3_9FIRM</name>
<sequence length="299" mass="32288">MTVKTEKPLSARPEGEEKKESPFKEFCRRFFRNKQAVIGLVIFVMLVFVAVFADVLVDYDNQVIKQDIVNKRQPPSSEHLMGTDDYGRDILARVIYGTRISLTIGLTTVACAMAAGIVIGAVSGYFGGRLDNVIMRVMDVFMSIPSMLLAIAVVASLGPGIVNIMIAVGLALVPGYSRVVRSAVLSVRNKEFVQAAKAVGDSHFSIILHHIIPNALAPVIVQATLGVGEVIITAAGLSFLGLGIAPPMPEWGAMLSEGREFIRYMPHLVLFPGLSIMITVLALNLLGDGLRDALDPQMK</sequence>
<dbReference type="PANTHER" id="PTHR43386">
    <property type="entry name" value="OLIGOPEPTIDE TRANSPORT SYSTEM PERMEASE PROTEIN APPC"/>
    <property type="match status" value="1"/>
</dbReference>
<dbReference type="Gene3D" id="1.10.3720.10">
    <property type="entry name" value="MetI-like"/>
    <property type="match status" value="1"/>
</dbReference>
<dbReference type="InterPro" id="IPR035906">
    <property type="entry name" value="MetI-like_sf"/>
</dbReference>
<dbReference type="InterPro" id="IPR000515">
    <property type="entry name" value="MetI-like"/>
</dbReference>
<dbReference type="EMBL" id="RCHT01000008">
    <property type="protein sequence ID" value="RLL11577.1"/>
    <property type="molecule type" value="Genomic_DNA"/>
</dbReference>
<organism evidence="9 10">
    <name type="scientific">Anaerotruncus massiliensis</name>
    <name type="common">ex Liu et al. 2021</name>
    <dbReference type="NCBI Taxonomy" id="2321404"/>
    <lineage>
        <taxon>Bacteria</taxon>
        <taxon>Bacillati</taxon>
        <taxon>Bacillota</taxon>
        <taxon>Clostridia</taxon>
        <taxon>Eubacteriales</taxon>
        <taxon>Oscillospiraceae</taxon>
        <taxon>Anaerotruncus</taxon>
    </lineage>
</organism>
<keyword evidence="5 7" id="KW-1133">Transmembrane helix</keyword>
<feature type="domain" description="ABC transmembrane type-1" evidence="8">
    <location>
        <begin position="98"/>
        <end position="287"/>
    </location>
</feature>
<keyword evidence="3" id="KW-1003">Cell membrane</keyword>
<feature type="transmembrane region" description="Helical" evidence="7">
    <location>
        <begin position="36"/>
        <end position="57"/>
    </location>
</feature>
<dbReference type="InterPro" id="IPR025966">
    <property type="entry name" value="OppC_N"/>
</dbReference>
<dbReference type="Pfam" id="PF00528">
    <property type="entry name" value="BPD_transp_1"/>
    <property type="match status" value="1"/>
</dbReference>
<feature type="transmembrane region" description="Helical" evidence="7">
    <location>
        <begin position="100"/>
        <end position="126"/>
    </location>
</feature>